<sequence>MSSIVDSLLTQSQAELDELFSAHEAGPIPEGEARGTAIVAPGTSFSDEIAKLINVFAWQGKVFDAQSGTLRNHILPLGLKAIIAKVYKGPSWLDGKECIVLDYSDTSLVAHWIRDEIRLIAPGVYLGKVYWSKKRLIDFALEFDV</sequence>
<accession>A0ABY7A5A8</accession>
<name>A0ABY7A5A8_9PSED</name>
<protein>
    <submittedName>
        <fullName evidence="1">Uncharacterized protein</fullName>
    </submittedName>
</protein>
<reference evidence="1" key="1">
    <citation type="submission" date="2022-11" db="EMBL/GenBank/DDBJ databases">
        <title>Pseudomonas triclosanedens sp. nov., a triclosan degrader isolated from activated sludge.</title>
        <authorList>
            <person name="Yin Y."/>
            <person name="Lu Z."/>
        </authorList>
    </citation>
    <scope>NUCLEOTIDE SEQUENCE</scope>
    <source>
        <strain evidence="1">ZM23</strain>
    </source>
</reference>
<dbReference type="EMBL" id="CP113432">
    <property type="protein sequence ID" value="WAI52273.1"/>
    <property type="molecule type" value="Genomic_DNA"/>
</dbReference>
<proteinExistence type="predicted"/>
<organism evidence="1 2">
    <name type="scientific">Pseudomonas triclosanedens</name>
    <dbReference type="NCBI Taxonomy" id="2961893"/>
    <lineage>
        <taxon>Bacteria</taxon>
        <taxon>Pseudomonadati</taxon>
        <taxon>Pseudomonadota</taxon>
        <taxon>Gammaproteobacteria</taxon>
        <taxon>Pseudomonadales</taxon>
        <taxon>Pseudomonadaceae</taxon>
        <taxon>Pseudomonas</taxon>
    </lineage>
</organism>
<keyword evidence="2" id="KW-1185">Reference proteome</keyword>
<evidence type="ECO:0000313" key="1">
    <source>
        <dbReference type="EMBL" id="WAI52273.1"/>
    </source>
</evidence>
<evidence type="ECO:0000313" key="2">
    <source>
        <dbReference type="Proteomes" id="UP001163624"/>
    </source>
</evidence>
<gene>
    <name evidence="1" type="ORF">OU419_13790</name>
</gene>
<dbReference type="RefSeq" id="WP_254474264.1">
    <property type="nucleotide sequence ID" value="NZ_CP113432.1"/>
</dbReference>
<dbReference type="Proteomes" id="UP001163624">
    <property type="component" value="Chromosome"/>
</dbReference>